<dbReference type="SUPFAM" id="SSF56317">
    <property type="entry name" value="Carbon-nitrogen hydrolase"/>
    <property type="match status" value="1"/>
</dbReference>
<dbReference type="PROSITE" id="PS50263">
    <property type="entry name" value="CN_HYDROLASE"/>
    <property type="match status" value="1"/>
</dbReference>
<reference evidence="2 3" key="1">
    <citation type="journal article" date="2016" name="Nat. Commun.">
        <title>Thousands of microbial genomes shed light on interconnected biogeochemical processes in an aquifer system.</title>
        <authorList>
            <person name="Anantharaman K."/>
            <person name="Brown C.T."/>
            <person name="Hug L.A."/>
            <person name="Sharon I."/>
            <person name="Castelle C.J."/>
            <person name="Probst A.J."/>
            <person name="Thomas B.C."/>
            <person name="Singh A."/>
            <person name="Wilkins M.J."/>
            <person name="Karaoz U."/>
            <person name="Brodie E.L."/>
            <person name="Williams K.H."/>
            <person name="Hubbard S.S."/>
            <person name="Banfield J.F."/>
        </authorList>
    </citation>
    <scope>NUCLEOTIDE SEQUENCE [LARGE SCALE GENOMIC DNA]</scope>
    <source>
        <strain evidence="3">RIFCSPLOWO2_12_FULL_64_10</strain>
    </source>
</reference>
<dbReference type="PANTHER" id="PTHR23088:SF27">
    <property type="entry name" value="DEAMINATED GLUTATHIONE AMIDASE"/>
    <property type="match status" value="1"/>
</dbReference>
<name>A0A1F6D318_HANXR</name>
<dbReference type="PANTHER" id="PTHR23088">
    <property type="entry name" value="NITRILASE-RELATED"/>
    <property type="match status" value="1"/>
</dbReference>
<dbReference type="Pfam" id="PF00795">
    <property type="entry name" value="CN_hydrolase"/>
    <property type="match status" value="1"/>
</dbReference>
<dbReference type="EMBL" id="MFKF01000061">
    <property type="protein sequence ID" value="OGG55757.1"/>
    <property type="molecule type" value="Genomic_DNA"/>
</dbReference>
<dbReference type="Gene3D" id="3.60.110.10">
    <property type="entry name" value="Carbon-nitrogen hydrolase"/>
    <property type="match status" value="1"/>
</dbReference>
<evidence type="ECO:0000313" key="3">
    <source>
        <dbReference type="Proteomes" id="UP000178606"/>
    </source>
</evidence>
<evidence type="ECO:0000259" key="1">
    <source>
        <dbReference type="PROSITE" id="PS50263"/>
    </source>
</evidence>
<protein>
    <recommendedName>
        <fullName evidence="1">CN hydrolase domain-containing protein</fullName>
    </recommendedName>
</protein>
<dbReference type="InterPro" id="IPR003010">
    <property type="entry name" value="C-N_Hydrolase"/>
</dbReference>
<dbReference type="InterPro" id="IPR036526">
    <property type="entry name" value="C-N_Hydrolase_sf"/>
</dbReference>
<feature type="domain" description="CN hydrolase" evidence="1">
    <location>
        <begin position="8"/>
        <end position="249"/>
    </location>
</feature>
<dbReference type="AlphaFoldDB" id="A0A1F6D318"/>
<accession>A0A1F6D318</accession>
<dbReference type="CDD" id="cd07197">
    <property type="entry name" value="nitrilase"/>
    <property type="match status" value="1"/>
</dbReference>
<gene>
    <name evidence="2" type="ORF">A3F84_16510</name>
</gene>
<organism evidence="2 3">
    <name type="scientific">Handelsmanbacteria sp. (strain RIFCSPLOWO2_12_FULL_64_10)</name>
    <dbReference type="NCBI Taxonomy" id="1817868"/>
    <lineage>
        <taxon>Bacteria</taxon>
        <taxon>Candidatus Handelsmaniibacteriota</taxon>
    </lineage>
</organism>
<comment type="caution">
    <text evidence="2">The sequence shown here is derived from an EMBL/GenBank/DDBJ whole genome shotgun (WGS) entry which is preliminary data.</text>
</comment>
<sequence length="283" mass="30544">MGEKRDLRRIAGISMFSKPKDLAGNSAKAKEHIARGAEAGAKLVLLPELCLSGMSPDAYTAAIRADDDILHDLAATAKSLGVAASVGFFERDGRKCYVSQAFLHNGKIACVSRKIFCCERGGSDGEEFHVVDWNGALVGTLICWDLHFPIVSRELAKRGALLILHPSCYSGKERTGTVGGNHNPNSFQTCTRAKDNGCFFFHLNASGKTVKKGFVCAGNSLLAAPTGGVMARIDYSPHVESMMVADIDLEAARNATSRKWMMLEAERTGLIKYLPGRKNPNPV</sequence>
<evidence type="ECO:0000313" key="2">
    <source>
        <dbReference type="EMBL" id="OGG55757.1"/>
    </source>
</evidence>
<dbReference type="Proteomes" id="UP000178606">
    <property type="component" value="Unassembled WGS sequence"/>
</dbReference>
<proteinExistence type="predicted"/>